<proteinExistence type="predicted"/>
<dbReference type="InterPro" id="IPR018968">
    <property type="entry name" value="Phasin"/>
</dbReference>
<dbReference type="Proteomes" id="UP000253987">
    <property type="component" value="Unassembled WGS sequence"/>
</dbReference>
<comment type="caution">
    <text evidence="2">The sequence shown here is derived from an EMBL/GenBank/DDBJ whole genome shotgun (WGS) entry which is preliminary data.</text>
</comment>
<keyword evidence="3" id="KW-1185">Reference proteome</keyword>
<protein>
    <recommendedName>
        <fullName evidence="1">Phasin domain-containing protein</fullName>
    </recommendedName>
</protein>
<name>A0A2V3ZLK6_9GAMM</name>
<organism evidence="2 3">
    <name type="scientific">Marinobacter vulgaris</name>
    <dbReference type="NCBI Taxonomy" id="1928331"/>
    <lineage>
        <taxon>Bacteria</taxon>
        <taxon>Pseudomonadati</taxon>
        <taxon>Pseudomonadota</taxon>
        <taxon>Gammaproteobacteria</taxon>
        <taxon>Pseudomonadales</taxon>
        <taxon>Marinobacteraceae</taxon>
        <taxon>Marinobacter</taxon>
    </lineage>
</organism>
<evidence type="ECO:0000313" key="2">
    <source>
        <dbReference type="EMBL" id="PXX91788.1"/>
    </source>
</evidence>
<sequence length="119" mass="13444">MATDTFRYTLSSEPLNRLSKLMMETYKDAADAQMSSLQSYMELLEEQANSATAIRDFKGIKSFVVEQPTRLKQVVTQMAEDTKQFSGIAQNFRKEAFEVFRARLIPNADETGKSKTTGS</sequence>
<evidence type="ECO:0000313" key="3">
    <source>
        <dbReference type="Proteomes" id="UP000253987"/>
    </source>
</evidence>
<reference evidence="2 3" key="2">
    <citation type="submission" date="2018-06" db="EMBL/GenBank/DDBJ databases">
        <title>Marinobactersediminissp. nov, a moderately halophilic bacterium isolated from marine solar saltern.</title>
        <authorList>
            <person name="Zhang Y."/>
        </authorList>
    </citation>
    <scope>NUCLEOTIDE SEQUENCE [LARGE SCALE GENOMIC DNA]</scope>
    <source>
        <strain evidence="2 3">F01</strain>
    </source>
</reference>
<dbReference type="RefSeq" id="WP_114612669.1">
    <property type="nucleotide sequence ID" value="NZ_QFWX01000003.1"/>
</dbReference>
<gene>
    <name evidence="2" type="ORF">DIT71_07970</name>
</gene>
<evidence type="ECO:0000259" key="1">
    <source>
        <dbReference type="Pfam" id="PF09361"/>
    </source>
</evidence>
<dbReference type="AlphaFoldDB" id="A0A2V3ZLK6"/>
<dbReference type="EMBL" id="QFWX01000003">
    <property type="protein sequence ID" value="PXX91788.1"/>
    <property type="molecule type" value="Genomic_DNA"/>
</dbReference>
<feature type="domain" description="Phasin" evidence="1">
    <location>
        <begin position="13"/>
        <end position="103"/>
    </location>
</feature>
<dbReference type="OrthoDB" id="6370770at2"/>
<dbReference type="Pfam" id="PF09361">
    <property type="entry name" value="Phasin_2"/>
    <property type="match status" value="1"/>
</dbReference>
<reference evidence="3" key="1">
    <citation type="submission" date="2018-05" db="EMBL/GenBank/DDBJ databases">
        <authorList>
            <person name="Lu D."/>
        </authorList>
    </citation>
    <scope>NUCLEOTIDE SEQUENCE [LARGE SCALE GENOMIC DNA]</scope>
    <source>
        <strain evidence="3">F01</strain>
    </source>
</reference>
<accession>A0A2V3ZLK6</accession>